<evidence type="ECO:0000256" key="5">
    <source>
        <dbReference type="ARBA" id="ARBA00022723"/>
    </source>
</evidence>
<dbReference type="Gene3D" id="1.10.10.1050">
    <property type="entry name" value="Dcp2, box A domain"/>
    <property type="match status" value="1"/>
</dbReference>
<feature type="compositionally biased region" description="Low complexity" evidence="9">
    <location>
        <begin position="539"/>
        <end position="557"/>
    </location>
</feature>
<dbReference type="GO" id="GO:0000290">
    <property type="term" value="P:deadenylation-dependent decapping of nuclear-transcribed mRNA"/>
    <property type="evidence" value="ECO:0007669"/>
    <property type="project" value="InterPro"/>
</dbReference>
<dbReference type="SMART" id="SM01125">
    <property type="entry name" value="DCP2"/>
    <property type="match status" value="1"/>
</dbReference>
<dbReference type="GO" id="GO:0003723">
    <property type="term" value="F:RNA binding"/>
    <property type="evidence" value="ECO:0007669"/>
    <property type="project" value="UniProtKB-KW"/>
</dbReference>
<name>A0A0F7SIH0_PHARH</name>
<feature type="compositionally biased region" description="Basic and acidic residues" evidence="9">
    <location>
        <begin position="962"/>
        <end position="971"/>
    </location>
</feature>
<feature type="region of interest" description="Disordered" evidence="9">
    <location>
        <begin position="816"/>
        <end position="850"/>
    </location>
</feature>
<dbReference type="InterPro" id="IPR036189">
    <property type="entry name" value="DCP2_BoxA_sf"/>
</dbReference>
<dbReference type="FunFam" id="3.90.79.10:FF:000003">
    <property type="entry name" value="M7GpppN-mRNA hydrolase isoform 2"/>
    <property type="match status" value="1"/>
</dbReference>
<comment type="cofactor">
    <cofactor evidence="1">
        <name>Mn(2+)</name>
        <dbReference type="ChEBI" id="CHEBI:29035"/>
    </cofactor>
</comment>
<keyword evidence="4" id="KW-0963">Cytoplasm</keyword>
<dbReference type="CDD" id="cd03672">
    <property type="entry name" value="NUDIX_Dcp2p_Nudt20"/>
    <property type="match status" value="1"/>
</dbReference>
<proteinExistence type="inferred from homology"/>
<feature type="region of interest" description="Disordered" evidence="9">
    <location>
        <begin position="941"/>
        <end position="971"/>
    </location>
</feature>
<feature type="compositionally biased region" description="Polar residues" evidence="9">
    <location>
        <begin position="831"/>
        <end position="846"/>
    </location>
</feature>
<feature type="region of interest" description="Disordered" evidence="9">
    <location>
        <begin position="875"/>
        <end position="917"/>
    </location>
</feature>
<dbReference type="Gene3D" id="3.90.79.10">
    <property type="entry name" value="Nucleoside Triphosphate Pyrophosphohydrolase"/>
    <property type="match status" value="1"/>
</dbReference>
<dbReference type="InterPro" id="IPR015797">
    <property type="entry name" value="NUDIX_hydrolase-like_dom_sf"/>
</dbReference>
<feature type="compositionally biased region" description="Polar residues" evidence="9">
    <location>
        <begin position="777"/>
        <end position="789"/>
    </location>
</feature>
<comment type="subcellular location">
    <subcellularLocation>
        <location evidence="2">Cytoplasm</location>
    </subcellularLocation>
</comment>
<feature type="compositionally biased region" description="Low complexity" evidence="9">
    <location>
        <begin position="892"/>
        <end position="906"/>
    </location>
</feature>
<dbReference type="InterPro" id="IPR044099">
    <property type="entry name" value="Dcp2_NUDIX"/>
</dbReference>
<protein>
    <submittedName>
        <fullName evidence="11">Dcp2-domain-containing protein</fullName>
    </submittedName>
</protein>
<dbReference type="PANTHER" id="PTHR23114:SF17">
    <property type="entry name" value="M7GPPPN-MRNA HYDROLASE"/>
    <property type="match status" value="1"/>
</dbReference>
<feature type="compositionally biased region" description="Polar residues" evidence="9">
    <location>
        <begin position="401"/>
        <end position="412"/>
    </location>
</feature>
<keyword evidence="7" id="KW-0694">RNA-binding</keyword>
<evidence type="ECO:0000256" key="4">
    <source>
        <dbReference type="ARBA" id="ARBA00022490"/>
    </source>
</evidence>
<evidence type="ECO:0000313" key="11">
    <source>
        <dbReference type="EMBL" id="CDZ97533.1"/>
    </source>
</evidence>
<feature type="compositionally biased region" description="Low complexity" evidence="9">
    <location>
        <begin position="790"/>
        <end position="802"/>
    </location>
</feature>
<dbReference type="InterPro" id="IPR020084">
    <property type="entry name" value="NUDIX_hydrolase_CS"/>
</dbReference>
<feature type="compositionally biased region" description="Low complexity" evidence="9">
    <location>
        <begin position="941"/>
        <end position="961"/>
    </location>
</feature>
<comment type="similarity">
    <text evidence="3">Belongs to the Nudix hydrolase family. DCP2 subfamily.</text>
</comment>
<keyword evidence="6" id="KW-0378">Hydrolase</keyword>
<accession>A0A0F7SIH0</accession>
<evidence type="ECO:0000256" key="7">
    <source>
        <dbReference type="ARBA" id="ARBA00022884"/>
    </source>
</evidence>
<feature type="compositionally biased region" description="Gly residues" evidence="9">
    <location>
        <begin position="1023"/>
        <end position="1036"/>
    </location>
</feature>
<feature type="compositionally biased region" description="Basic residues" evidence="9">
    <location>
        <begin position="624"/>
        <end position="635"/>
    </location>
</feature>
<feature type="compositionally biased region" description="Low complexity" evidence="9">
    <location>
        <begin position="413"/>
        <end position="432"/>
    </location>
</feature>
<dbReference type="InterPro" id="IPR000086">
    <property type="entry name" value="NUDIX_hydrolase_dom"/>
</dbReference>
<dbReference type="InterPro" id="IPR007722">
    <property type="entry name" value="DCP2_BoxA"/>
</dbReference>
<feature type="compositionally biased region" description="Basic and acidic residues" evidence="9">
    <location>
        <begin position="565"/>
        <end position="574"/>
    </location>
</feature>
<feature type="compositionally biased region" description="Polar residues" evidence="9">
    <location>
        <begin position="704"/>
        <end position="720"/>
    </location>
</feature>
<dbReference type="Pfam" id="PF05026">
    <property type="entry name" value="DCP2"/>
    <property type="match status" value="1"/>
</dbReference>
<dbReference type="GO" id="GO:0140933">
    <property type="term" value="F:5'-(N(7)-methylguanosine 5'-triphospho)-[mRNA] hydrolase activity"/>
    <property type="evidence" value="ECO:0007669"/>
    <property type="project" value="InterPro"/>
</dbReference>
<dbReference type="GO" id="GO:0000184">
    <property type="term" value="P:nuclear-transcribed mRNA catabolic process, nonsense-mediated decay"/>
    <property type="evidence" value="ECO:0007669"/>
    <property type="project" value="InterPro"/>
</dbReference>
<evidence type="ECO:0000259" key="10">
    <source>
        <dbReference type="PROSITE" id="PS51462"/>
    </source>
</evidence>
<feature type="compositionally biased region" description="Polar residues" evidence="9">
    <location>
        <begin position="638"/>
        <end position="669"/>
    </location>
</feature>
<dbReference type="Pfam" id="PF00293">
    <property type="entry name" value="NUDIX"/>
    <property type="match status" value="1"/>
</dbReference>
<dbReference type="GO" id="GO:0000932">
    <property type="term" value="C:P-body"/>
    <property type="evidence" value="ECO:0007669"/>
    <property type="project" value="TreeGrafter"/>
</dbReference>
<feature type="region of interest" description="Disordered" evidence="9">
    <location>
        <begin position="348"/>
        <end position="377"/>
    </location>
</feature>
<keyword evidence="8" id="KW-0464">Manganese</keyword>
<evidence type="ECO:0000256" key="2">
    <source>
        <dbReference type="ARBA" id="ARBA00004496"/>
    </source>
</evidence>
<evidence type="ECO:0000256" key="8">
    <source>
        <dbReference type="ARBA" id="ARBA00023211"/>
    </source>
</evidence>
<dbReference type="GO" id="GO:0030145">
    <property type="term" value="F:manganese ion binding"/>
    <property type="evidence" value="ECO:0007669"/>
    <property type="project" value="InterPro"/>
</dbReference>
<dbReference type="SUPFAM" id="SSF140586">
    <property type="entry name" value="Dcp2 domain-like"/>
    <property type="match status" value="1"/>
</dbReference>
<keyword evidence="5" id="KW-0479">Metal-binding</keyword>
<evidence type="ECO:0000256" key="6">
    <source>
        <dbReference type="ARBA" id="ARBA00022801"/>
    </source>
</evidence>
<feature type="region of interest" description="Disordered" evidence="9">
    <location>
        <begin position="740"/>
        <end position="802"/>
    </location>
</feature>
<dbReference type="EMBL" id="LN483211">
    <property type="protein sequence ID" value="CDZ97533.1"/>
    <property type="molecule type" value="Genomic_DNA"/>
</dbReference>
<feature type="region of interest" description="Disordered" evidence="9">
    <location>
        <begin position="1023"/>
        <end position="1043"/>
    </location>
</feature>
<feature type="compositionally biased region" description="Basic and acidic residues" evidence="9">
    <location>
        <begin position="348"/>
        <end position="359"/>
    </location>
</feature>
<feature type="region of interest" description="Disordered" evidence="9">
    <location>
        <begin position="620"/>
        <end position="728"/>
    </location>
</feature>
<feature type="region of interest" description="Disordered" evidence="9">
    <location>
        <begin position="401"/>
        <end position="432"/>
    </location>
</feature>
<dbReference type="AlphaFoldDB" id="A0A0F7SIH0"/>
<dbReference type="PANTHER" id="PTHR23114">
    <property type="entry name" value="M7GPPPN-MRNA HYDROLASE"/>
    <property type="match status" value="1"/>
</dbReference>
<dbReference type="PROSITE" id="PS00893">
    <property type="entry name" value="NUDIX_BOX"/>
    <property type="match status" value="1"/>
</dbReference>
<sequence>MSVISPIPPDLGPSSASSSTSAFSFQTADLLEILEDLSTRFILNLPPSELSSIPRICFQVEQAFWFYEDFNRELNPSLPSYTLKRFSEIFFKVCPLLSEWSDEHEHMFLEFMRYKMRVPVCGAILINETWDKCLLVKGWKGNTWSFPKGKINQEEPKHICAAREVLEETGYDCTRLLNKDNFLETNIQGQRVTLFIVPGVSQDYQFKTLTRKEIGAIQWFKLKHLPGWKRKNMPSGSSISSKVGNFKFYMILPFVQFLQQFIKQNKPRNLLKNGDITPLVPPACPLSSDSLVSHVMESSTTHEQITFPLDLIEPVVPEAEIPGTSSKSDSISALDELFKRFLDSHESESATLDDGERTKGTNTPVPTFIADSKPKIPEAGKETISMLDNLFGNITLSHPQARANSDINPSITSSELSSLASSPAPGDFETSITLHSSASSSTSSLEYSTTSAGTAASASMYHVQPQLQSNISSVGQQQWNGLHRAPNPSLLALLNPAHPSPLINHKQPQSDTFRSVFQPPLHTTFQPSATSSGVAPLQSMPSYSSTSTSFSDSAVTSDGAPRVTLGEDRFKKSTEQWGAPLESATNSPSMMRTAGMDINVAAQNLSKDKMSLLQTFLSPPSVHKLPHHQQQRQHHQQSLIQPETHQPTYASRGSNEITSHGPAQTYKTNRYSDIDHPSSILSPSSYLATPVRPPASEHPLPGQYDQTGHSVQPYPSSNSHGHQRAPVQHHSPINIHQQTMYQPYPQPPLHLNHTPQSHQHQHPLHQQYHGDRYHHQSPPSSFKQPVGYQSPSTSHIHSSSSIESPLASSFAINGHVSEKQEQSSRRPLHGSSRQQGHPSLPHSSALNAEPRSEFREQIAADEFQIQIPASYAPTQVSSSASMPSFPIGTPNQQVSVSSSARSQADQPQEHQYRSQQLEQRQEIYRPIPVLHAQTNQHDLQMMSAQVSQQQQQTQRAQQYDQRQNRDLTDNNHLKNILLGSSASGSDPNKVISNGAAVGNGGGTQSLLSILNSGGGLGGRGAGLGAGAGGRGNGAEAGTGRSQW</sequence>
<reference evidence="11" key="1">
    <citation type="submission" date="2014-08" db="EMBL/GenBank/DDBJ databases">
        <authorList>
            <person name="Sharma Rahul"/>
            <person name="Thines Marco"/>
        </authorList>
    </citation>
    <scope>NUCLEOTIDE SEQUENCE</scope>
</reference>
<evidence type="ECO:0000256" key="3">
    <source>
        <dbReference type="ARBA" id="ARBA00005279"/>
    </source>
</evidence>
<dbReference type="SUPFAM" id="SSF55811">
    <property type="entry name" value="Nudix"/>
    <property type="match status" value="1"/>
</dbReference>
<feature type="domain" description="Nudix hydrolase" evidence="10">
    <location>
        <begin position="116"/>
        <end position="246"/>
    </location>
</feature>
<evidence type="ECO:0000256" key="1">
    <source>
        <dbReference type="ARBA" id="ARBA00001936"/>
    </source>
</evidence>
<evidence type="ECO:0000256" key="9">
    <source>
        <dbReference type="SAM" id="MobiDB-lite"/>
    </source>
</evidence>
<organism evidence="11">
    <name type="scientific">Phaffia rhodozyma</name>
    <name type="common">Yeast</name>
    <name type="synonym">Xanthophyllomyces dendrorhous</name>
    <dbReference type="NCBI Taxonomy" id="264483"/>
    <lineage>
        <taxon>Eukaryota</taxon>
        <taxon>Fungi</taxon>
        <taxon>Dikarya</taxon>
        <taxon>Basidiomycota</taxon>
        <taxon>Agaricomycotina</taxon>
        <taxon>Tremellomycetes</taxon>
        <taxon>Cystofilobasidiales</taxon>
        <taxon>Mrakiaceae</taxon>
        <taxon>Phaffia</taxon>
    </lineage>
</organism>
<dbReference type="PROSITE" id="PS51462">
    <property type="entry name" value="NUDIX"/>
    <property type="match status" value="1"/>
</dbReference>
<feature type="region of interest" description="Disordered" evidence="9">
    <location>
        <begin position="526"/>
        <end position="590"/>
    </location>
</feature>